<reference evidence="1 2" key="1">
    <citation type="submission" date="2016-02" db="EMBL/GenBank/DDBJ databases">
        <title>Band-tailed pigeon sequencing and assembly.</title>
        <authorList>
            <person name="Soares A.E."/>
            <person name="Novak B.J."/>
            <person name="Rice E.S."/>
            <person name="O'Connell B."/>
            <person name="Chang D."/>
            <person name="Weber S."/>
            <person name="Shapiro B."/>
        </authorList>
    </citation>
    <scope>NUCLEOTIDE SEQUENCE [LARGE SCALE GENOMIC DNA]</scope>
    <source>
        <strain evidence="1">BTP2013</strain>
        <tissue evidence="1">Blood</tissue>
    </source>
</reference>
<gene>
    <name evidence="1" type="ORF">AV530_016884</name>
</gene>
<proteinExistence type="predicted"/>
<dbReference type="Proteomes" id="UP000190648">
    <property type="component" value="Unassembled WGS sequence"/>
</dbReference>
<name>A0A1V4J555_PATFA</name>
<dbReference type="EMBL" id="LSYS01009367">
    <property type="protein sequence ID" value="OPJ66927.1"/>
    <property type="molecule type" value="Genomic_DNA"/>
</dbReference>
<dbReference type="AlphaFoldDB" id="A0A1V4J555"/>
<evidence type="ECO:0000313" key="2">
    <source>
        <dbReference type="Proteomes" id="UP000190648"/>
    </source>
</evidence>
<organism evidence="1 2">
    <name type="scientific">Patagioenas fasciata monilis</name>
    <dbReference type="NCBI Taxonomy" id="372326"/>
    <lineage>
        <taxon>Eukaryota</taxon>
        <taxon>Metazoa</taxon>
        <taxon>Chordata</taxon>
        <taxon>Craniata</taxon>
        <taxon>Vertebrata</taxon>
        <taxon>Euteleostomi</taxon>
        <taxon>Archelosauria</taxon>
        <taxon>Archosauria</taxon>
        <taxon>Dinosauria</taxon>
        <taxon>Saurischia</taxon>
        <taxon>Theropoda</taxon>
        <taxon>Coelurosauria</taxon>
        <taxon>Aves</taxon>
        <taxon>Neognathae</taxon>
        <taxon>Neoaves</taxon>
        <taxon>Columbimorphae</taxon>
        <taxon>Columbiformes</taxon>
        <taxon>Columbidae</taxon>
        <taxon>Patagioenas</taxon>
    </lineage>
</organism>
<sequence>MQDMESKIADGDDSLDYSECLEIKFNSDTGFRKRQRKEFLNPHLDMQMDVESMQLRTISKFQLEGIGLLVALASIEMEIENPTVIYDIRT</sequence>
<evidence type="ECO:0000313" key="1">
    <source>
        <dbReference type="EMBL" id="OPJ66927.1"/>
    </source>
</evidence>
<protein>
    <submittedName>
        <fullName evidence="1">Uncharacterized protein</fullName>
    </submittedName>
</protein>
<comment type="caution">
    <text evidence="1">The sequence shown here is derived from an EMBL/GenBank/DDBJ whole genome shotgun (WGS) entry which is preliminary data.</text>
</comment>
<keyword evidence="2" id="KW-1185">Reference proteome</keyword>
<accession>A0A1V4J555</accession>